<protein>
    <submittedName>
        <fullName evidence="1">Uncharacterized protein</fullName>
    </submittedName>
</protein>
<name>A0AAW6E588_9FIRM</name>
<proteinExistence type="predicted"/>
<comment type="caution">
    <text evidence="1">The sequence shown here is derived from an EMBL/GenBank/DDBJ whole genome shotgun (WGS) entry which is preliminary data.</text>
</comment>
<dbReference type="EMBL" id="JAQMLS010000009">
    <property type="protein sequence ID" value="MDB8742859.1"/>
    <property type="molecule type" value="Genomic_DNA"/>
</dbReference>
<accession>A0AAW6E588</accession>
<sequence length="118" mass="13374">MLKFDGVEMPVPADLQVQDNKIWSDNTGRSANGMFVGDMVCIKKKLIISWVHLTGEQVALINQYISNVSKPFFSVTFTDETFVEQTCTMYAGDTKYDVLKWVSPMKRLKNVAVDLIEC</sequence>
<dbReference type="AlphaFoldDB" id="A0AAW6E588"/>
<evidence type="ECO:0000313" key="2">
    <source>
        <dbReference type="Proteomes" id="UP001211421"/>
    </source>
</evidence>
<reference evidence="1" key="1">
    <citation type="submission" date="2023-01" db="EMBL/GenBank/DDBJ databases">
        <title>Human gut microbiome strain richness.</title>
        <authorList>
            <person name="Chen-Liaw A."/>
        </authorList>
    </citation>
    <scope>NUCLEOTIDE SEQUENCE</scope>
    <source>
        <strain evidence="1">D59st1_B8_D59t2_181005</strain>
    </source>
</reference>
<gene>
    <name evidence="1" type="ORF">PNV70_12380</name>
</gene>
<dbReference type="RefSeq" id="WP_195552052.1">
    <property type="nucleotide sequence ID" value="NZ_JADMNX010000009.1"/>
</dbReference>
<evidence type="ECO:0000313" key="1">
    <source>
        <dbReference type="EMBL" id="MDB8742859.1"/>
    </source>
</evidence>
<dbReference type="Proteomes" id="UP001211421">
    <property type="component" value="Unassembled WGS sequence"/>
</dbReference>
<organism evidence="1 2">
    <name type="scientific">Ruminococcus bicirculans</name>
    <name type="common">ex Wegman et al. 2014</name>
    <dbReference type="NCBI Taxonomy" id="1160721"/>
    <lineage>
        <taxon>Bacteria</taxon>
        <taxon>Bacillati</taxon>
        <taxon>Bacillota</taxon>
        <taxon>Clostridia</taxon>
        <taxon>Eubacteriales</taxon>
        <taxon>Oscillospiraceae</taxon>
        <taxon>Ruminococcus</taxon>
    </lineage>
</organism>